<reference evidence="2" key="1">
    <citation type="submission" date="2023-05" db="EMBL/GenBank/DDBJ databases">
        <title>Nepenthes gracilis genome sequencing.</title>
        <authorList>
            <person name="Fukushima K."/>
        </authorList>
    </citation>
    <scope>NUCLEOTIDE SEQUENCE</scope>
    <source>
        <strain evidence="2">SING2019-196</strain>
    </source>
</reference>
<dbReference type="InterPro" id="IPR033648">
    <property type="entry name" value="AAR2_C"/>
</dbReference>
<sequence length="151" mass="17343">MGQSLEAFLQWKSLVSLLFGCTEAPFHTRSLLFTKFIKVIYYQLKYGFQKERTQSIGGRESALLFDDSWFSDDSFLHYLCKDFFSLVNEASVVDGDLLTWTRKLRELLENSLGWNFQLSSAVDGGHHEWDDEFAPVVEMVDEAYSDQASAS</sequence>
<dbReference type="InterPro" id="IPR007946">
    <property type="entry name" value="AAR2"/>
</dbReference>
<dbReference type="GO" id="GO:0000244">
    <property type="term" value="P:spliceosomal tri-snRNP complex assembly"/>
    <property type="evidence" value="ECO:0007669"/>
    <property type="project" value="TreeGrafter"/>
</dbReference>
<proteinExistence type="predicted"/>
<organism evidence="2 3">
    <name type="scientific">Nepenthes gracilis</name>
    <name type="common">Slender pitcher plant</name>
    <dbReference type="NCBI Taxonomy" id="150966"/>
    <lineage>
        <taxon>Eukaryota</taxon>
        <taxon>Viridiplantae</taxon>
        <taxon>Streptophyta</taxon>
        <taxon>Embryophyta</taxon>
        <taxon>Tracheophyta</taxon>
        <taxon>Spermatophyta</taxon>
        <taxon>Magnoliopsida</taxon>
        <taxon>eudicotyledons</taxon>
        <taxon>Gunneridae</taxon>
        <taxon>Pentapetalae</taxon>
        <taxon>Caryophyllales</taxon>
        <taxon>Nepenthaceae</taxon>
        <taxon>Nepenthes</taxon>
    </lineage>
</organism>
<dbReference type="Gene3D" id="1.25.40.550">
    <property type="entry name" value="Aar2, C-terminal domain-like"/>
    <property type="match status" value="1"/>
</dbReference>
<accession>A0AAD3XWI0</accession>
<evidence type="ECO:0000313" key="2">
    <source>
        <dbReference type="EMBL" id="GMH19019.1"/>
    </source>
</evidence>
<feature type="domain" description="AAR2 C-terminal" evidence="1">
    <location>
        <begin position="1"/>
        <end position="117"/>
    </location>
</feature>
<evidence type="ECO:0000313" key="3">
    <source>
        <dbReference type="Proteomes" id="UP001279734"/>
    </source>
</evidence>
<keyword evidence="3" id="KW-1185">Reference proteome</keyword>
<gene>
    <name evidence="2" type="ORF">Nepgr_020860</name>
</gene>
<dbReference type="EMBL" id="BSYO01000020">
    <property type="protein sequence ID" value="GMH19019.1"/>
    <property type="molecule type" value="Genomic_DNA"/>
</dbReference>
<dbReference type="AlphaFoldDB" id="A0AAD3XWI0"/>
<dbReference type="Proteomes" id="UP001279734">
    <property type="component" value="Unassembled WGS sequence"/>
</dbReference>
<comment type="caution">
    <text evidence="2">The sequence shown here is derived from an EMBL/GenBank/DDBJ whole genome shotgun (WGS) entry which is preliminary data.</text>
</comment>
<dbReference type="Pfam" id="PF05282">
    <property type="entry name" value="AAR2"/>
    <property type="match status" value="1"/>
</dbReference>
<evidence type="ECO:0000259" key="1">
    <source>
        <dbReference type="Pfam" id="PF05282"/>
    </source>
</evidence>
<dbReference type="PANTHER" id="PTHR12689:SF4">
    <property type="entry name" value="PROTEIN AAR2 HOMOLOG"/>
    <property type="match status" value="1"/>
</dbReference>
<protein>
    <recommendedName>
        <fullName evidence="1">AAR2 C-terminal domain-containing protein</fullName>
    </recommendedName>
</protein>
<name>A0AAD3XWI0_NEPGR</name>
<dbReference type="InterPro" id="IPR038514">
    <property type="entry name" value="AAR2_C_sf"/>
</dbReference>
<dbReference type="PANTHER" id="PTHR12689">
    <property type="entry name" value="A1 CISTRON SPLICING FACTOR AAR2-RELATED"/>
    <property type="match status" value="1"/>
</dbReference>